<sequence length="171" mass="19956">MAKKRYARSPLMYIQQPNIKKPEATMQDSYNSPKKKKEKATQKQDEPKRNPRRVSPIRRPVASVNQQVNPVNSSQPEVEEKESTVDQEEDKPSNARTKKFKDMNLKEKVEYFADSPKHLPKMKCIIKTDEKTYRGIVLEFKDDTVFFRVGNRATPRKIPFDSITEVRMLGL</sequence>
<dbReference type="AlphaFoldDB" id="A0A1M5IQM6"/>
<protein>
    <submittedName>
        <fullName evidence="2">Spore coat protein CotO</fullName>
    </submittedName>
</protein>
<organism evidence="2 3">
    <name type="scientific">Ornithinibacillus halophilus</name>
    <dbReference type="NCBI Taxonomy" id="930117"/>
    <lineage>
        <taxon>Bacteria</taxon>
        <taxon>Bacillati</taxon>
        <taxon>Bacillota</taxon>
        <taxon>Bacilli</taxon>
        <taxon>Bacillales</taxon>
        <taxon>Bacillaceae</taxon>
        <taxon>Ornithinibacillus</taxon>
    </lineage>
</organism>
<reference evidence="2 3" key="1">
    <citation type="submission" date="2016-11" db="EMBL/GenBank/DDBJ databases">
        <authorList>
            <person name="Jaros S."/>
            <person name="Januszkiewicz K."/>
            <person name="Wedrychowicz H."/>
        </authorList>
    </citation>
    <scope>NUCLEOTIDE SEQUENCE [LARGE SCALE GENOMIC DNA]</scope>
    <source>
        <strain evidence="2 3">IBRC-M 10683</strain>
    </source>
</reference>
<evidence type="ECO:0000256" key="1">
    <source>
        <dbReference type="SAM" id="MobiDB-lite"/>
    </source>
</evidence>
<feature type="region of interest" description="Disordered" evidence="1">
    <location>
        <begin position="1"/>
        <end position="99"/>
    </location>
</feature>
<feature type="compositionally biased region" description="Polar residues" evidence="1">
    <location>
        <begin position="63"/>
        <end position="76"/>
    </location>
</feature>
<dbReference type="Pfam" id="PF14153">
    <property type="entry name" value="Spore_coat_CotO"/>
    <property type="match status" value="1"/>
</dbReference>
<proteinExistence type="predicted"/>
<dbReference type="InterPro" id="IPR025439">
    <property type="entry name" value="Spore_coat_CotO"/>
</dbReference>
<dbReference type="Proteomes" id="UP000183988">
    <property type="component" value="Unassembled WGS sequence"/>
</dbReference>
<evidence type="ECO:0000313" key="3">
    <source>
        <dbReference type="Proteomes" id="UP000183988"/>
    </source>
</evidence>
<keyword evidence="3" id="KW-1185">Reference proteome</keyword>
<name>A0A1M5IQM6_9BACI</name>
<feature type="compositionally biased region" description="Basic and acidic residues" evidence="1">
    <location>
        <begin position="39"/>
        <end position="49"/>
    </location>
</feature>
<feature type="compositionally biased region" description="Acidic residues" evidence="1">
    <location>
        <begin position="77"/>
        <end position="89"/>
    </location>
</feature>
<dbReference type="EMBL" id="FQVW01000025">
    <property type="protein sequence ID" value="SHG30612.1"/>
    <property type="molecule type" value="Genomic_DNA"/>
</dbReference>
<evidence type="ECO:0000313" key="2">
    <source>
        <dbReference type="EMBL" id="SHG30612.1"/>
    </source>
</evidence>
<dbReference type="OrthoDB" id="2970540at2"/>
<dbReference type="STRING" id="930117.SAMN05216225_102541"/>
<keyword evidence="2" id="KW-0167">Capsid protein</keyword>
<gene>
    <name evidence="2" type="ORF">SAMN05216225_102541</name>
</gene>
<accession>A0A1M5IQM6</accession>
<keyword evidence="2" id="KW-0946">Virion</keyword>
<dbReference type="RefSeq" id="WP_072890836.1">
    <property type="nucleotide sequence ID" value="NZ_FQVW01000025.1"/>
</dbReference>